<feature type="transmembrane region" description="Helical" evidence="8">
    <location>
        <begin position="156"/>
        <end position="179"/>
    </location>
</feature>
<dbReference type="PANTHER" id="PTHR21143">
    <property type="entry name" value="INVERTEBRATE GUSTATORY RECEPTOR"/>
    <property type="match status" value="1"/>
</dbReference>
<evidence type="ECO:0000256" key="7">
    <source>
        <dbReference type="ARBA" id="ARBA00023224"/>
    </source>
</evidence>
<dbReference type="Pfam" id="PF08395">
    <property type="entry name" value="7tm_7"/>
    <property type="match status" value="1"/>
</dbReference>
<feature type="transmembrane region" description="Helical" evidence="8">
    <location>
        <begin position="21"/>
        <end position="46"/>
    </location>
</feature>
<proteinExistence type="inferred from homology"/>
<dbReference type="GO" id="GO:0007635">
    <property type="term" value="P:chemosensory behavior"/>
    <property type="evidence" value="ECO:0007669"/>
    <property type="project" value="TreeGrafter"/>
</dbReference>
<keyword evidence="4 8" id="KW-1133">Transmembrane helix</keyword>
<feature type="transmembrane region" description="Helical" evidence="8">
    <location>
        <begin position="191"/>
        <end position="214"/>
    </location>
</feature>
<evidence type="ECO:0000313" key="9">
    <source>
        <dbReference type="EMBL" id="CAG9799016.1"/>
    </source>
</evidence>
<reference evidence="9" key="2">
    <citation type="submission" date="2022-10" db="EMBL/GenBank/DDBJ databases">
        <authorList>
            <consortium name="ENA_rothamsted_submissions"/>
            <consortium name="culmorum"/>
            <person name="King R."/>
        </authorList>
    </citation>
    <scope>NUCLEOTIDE SEQUENCE</scope>
</reference>
<keyword evidence="5 8" id="KW-0472">Membrane</keyword>
<reference evidence="9" key="1">
    <citation type="submission" date="2022-01" db="EMBL/GenBank/DDBJ databases">
        <authorList>
            <person name="King R."/>
        </authorList>
    </citation>
    <scope>NUCLEOTIDE SEQUENCE</scope>
</reference>
<evidence type="ECO:0000256" key="2">
    <source>
        <dbReference type="ARBA" id="ARBA00022475"/>
    </source>
</evidence>
<keyword evidence="6 8" id="KW-0675">Receptor</keyword>
<dbReference type="GO" id="GO:0007165">
    <property type="term" value="P:signal transduction"/>
    <property type="evidence" value="ECO:0007669"/>
    <property type="project" value="UniProtKB-KW"/>
</dbReference>
<comment type="caution">
    <text evidence="8">Lacks conserved residue(s) required for the propagation of feature annotation.</text>
</comment>
<dbReference type="PANTHER" id="PTHR21143:SF104">
    <property type="entry name" value="GUSTATORY RECEPTOR 8A-RELATED"/>
    <property type="match status" value="1"/>
</dbReference>
<dbReference type="InterPro" id="IPR013604">
    <property type="entry name" value="7TM_chemorcpt"/>
</dbReference>
<keyword evidence="3 8" id="KW-0812">Transmembrane</keyword>
<evidence type="ECO:0000256" key="1">
    <source>
        <dbReference type="ARBA" id="ARBA00004651"/>
    </source>
</evidence>
<evidence type="ECO:0000256" key="6">
    <source>
        <dbReference type="ARBA" id="ARBA00023170"/>
    </source>
</evidence>
<sequence>MAKIDEQLKEIGVETDYKSTLKFIFLVLIVKFVVFNTYLIGSWVLFKMANLYPNYTCWVSFFQPHLIISIIVVLFLCFVKQMKHRFLLLNKVLKSLYQQKTLDAEKRCKIVRPCGICSFYNLSQKDTTEIISQIAKIHDELCDACNLAEEYFTAQMLTTVAVCFLIIVFNTYYILGAIFGEANHGEYFNTFEFILFFSYQIAVHFASVFAIVFVSSAAARESEKTAICVHKLLNVTTNEDLKIKLTQLSMQLMHRKIVKSLSTYLIILVQFTFNERAKVQMLKRILEDMLRKNNLTISISD</sequence>
<evidence type="ECO:0000256" key="4">
    <source>
        <dbReference type="ARBA" id="ARBA00022989"/>
    </source>
</evidence>
<accession>A0A9N9RLQ7</accession>
<dbReference type="GO" id="GO:0030425">
    <property type="term" value="C:dendrite"/>
    <property type="evidence" value="ECO:0007669"/>
    <property type="project" value="TreeGrafter"/>
</dbReference>
<comment type="similarity">
    <text evidence="8">Belongs to the insect chemoreceptor superfamily. Gustatory receptor (GR) family.</text>
</comment>
<keyword evidence="7 8" id="KW-0807">Transducer</keyword>
<dbReference type="GO" id="GO:0005886">
    <property type="term" value="C:plasma membrane"/>
    <property type="evidence" value="ECO:0007669"/>
    <property type="project" value="UniProtKB-SubCell"/>
</dbReference>
<dbReference type="GO" id="GO:0050909">
    <property type="term" value="P:sensory perception of taste"/>
    <property type="evidence" value="ECO:0007669"/>
    <property type="project" value="InterPro"/>
</dbReference>
<dbReference type="OrthoDB" id="6366728at2759"/>
<protein>
    <recommendedName>
        <fullName evidence="8">Gustatory receptor</fullName>
    </recommendedName>
</protein>
<gene>
    <name evidence="9" type="ORF">CHIRRI_LOCUS1991</name>
</gene>
<comment type="function">
    <text evidence="8">Gustatory receptor which mediates acceptance or avoidance behavior, depending on its substrates.</text>
</comment>
<keyword evidence="10" id="KW-1185">Reference proteome</keyword>
<dbReference type="GO" id="GO:0043025">
    <property type="term" value="C:neuronal cell body"/>
    <property type="evidence" value="ECO:0007669"/>
    <property type="project" value="TreeGrafter"/>
</dbReference>
<dbReference type="AlphaFoldDB" id="A0A9N9RLQ7"/>
<feature type="transmembrane region" description="Helical" evidence="8">
    <location>
        <begin position="58"/>
        <end position="79"/>
    </location>
</feature>
<keyword evidence="2 8" id="KW-1003">Cell membrane</keyword>
<comment type="subcellular location">
    <subcellularLocation>
        <location evidence="1 8">Cell membrane</location>
        <topology evidence="1 8">Multi-pass membrane protein</topology>
    </subcellularLocation>
</comment>
<dbReference type="GO" id="GO:0030424">
    <property type="term" value="C:axon"/>
    <property type="evidence" value="ECO:0007669"/>
    <property type="project" value="TreeGrafter"/>
</dbReference>
<dbReference type="Proteomes" id="UP001153620">
    <property type="component" value="Chromosome 1"/>
</dbReference>
<dbReference type="EMBL" id="OU895877">
    <property type="protein sequence ID" value="CAG9799016.1"/>
    <property type="molecule type" value="Genomic_DNA"/>
</dbReference>
<evidence type="ECO:0000256" key="5">
    <source>
        <dbReference type="ARBA" id="ARBA00023136"/>
    </source>
</evidence>
<organism evidence="9 10">
    <name type="scientific">Chironomus riparius</name>
    <dbReference type="NCBI Taxonomy" id="315576"/>
    <lineage>
        <taxon>Eukaryota</taxon>
        <taxon>Metazoa</taxon>
        <taxon>Ecdysozoa</taxon>
        <taxon>Arthropoda</taxon>
        <taxon>Hexapoda</taxon>
        <taxon>Insecta</taxon>
        <taxon>Pterygota</taxon>
        <taxon>Neoptera</taxon>
        <taxon>Endopterygota</taxon>
        <taxon>Diptera</taxon>
        <taxon>Nematocera</taxon>
        <taxon>Chironomoidea</taxon>
        <taxon>Chironomidae</taxon>
        <taxon>Chironominae</taxon>
        <taxon>Chironomus</taxon>
    </lineage>
</organism>
<evidence type="ECO:0000256" key="3">
    <source>
        <dbReference type="ARBA" id="ARBA00022692"/>
    </source>
</evidence>
<evidence type="ECO:0000256" key="8">
    <source>
        <dbReference type="RuleBase" id="RU363108"/>
    </source>
</evidence>
<dbReference type="GO" id="GO:0008049">
    <property type="term" value="P:male courtship behavior"/>
    <property type="evidence" value="ECO:0007669"/>
    <property type="project" value="TreeGrafter"/>
</dbReference>
<evidence type="ECO:0000313" key="10">
    <source>
        <dbReference type="Proteomes" id="UP001153620"/>
    </source>
</evidence>
<name>A0A9N9RLQ7_9DIPT</name>